<dbReference type="Proteomes" id="UP000318733">
    <property type="component" value="Unassembled WGS sequence"/>
</dbReference>
<dbReference type="SUPFAM" id="SSF56059">
    <property type="entry name" value="Glutathione synthetase ATP-binding domain-like"/>
    <property type="match status" value="1"/>
</dbReference>
<feature type="domain" description="ATP-grasp" evidence="2">
    <location>
        <begin position="120"/>
        <end position="305"/>
    </location>
</feature>
<dbReference type="GO" id="GO:0005737">
    <property type="term" value="C:cytoplasm"/>
    <property type="evidence" value="ECO:0007669"/>
    <property type="project" value="TreeGrafter"/>
</dbReference>
<keyword evidence="1" id="KW-0547">Nucleotide-binding</keyword>
<dbReference type="GO" id="GO:0009432">
    <property type="term" value="P:SOS response"/>
    <property type="evidence" value="ECO:0007669"/>
    <property type="project" value="TreeGrafter"/>
</dbReference>
<dbReference type="GO" id="GO:0005524">
    <property type="term" value="F:ATP binding"/>
    <property type="evidence" value="ECO:0007669"/>
    <property type="project" value="UniProtKB-UniRule"/>
</dbReference>
<dbReference type="InterPro" id="IPR011761">
    <property type="entry name" value="ATP-grasp"/>
</dbReference>
<accession>A0A556M9P0</accession>
<keyword evidence="4" id="KW-1185">Reference proteome</keyword>
<dbReference type="OrthoDB" id="583309at2"/>
<dbReference type="AlphaFoldDB" id="A0A556M9P0"/>
<organism evidence="3 4">
    <name type="scientific">Mucilaginibacter corticis</name>
    <dbReference type="NCBI Taxonomy" id="2597670"/>
    <lineage>
        <taxon>Bacteria</taxon>
        <taxon>Pseudomonadati</taxon>
        <taxon>Bacteroidota</taxon>
        <taxon>Sphingobacteriia</taxon>
        <taxon>Sphingobacteriales</taxon>
        <taxon>Sphingobacteriaceae</taxon>
        <taxon>Mucilaginibacter</taxon>
    </lineage>
</organism>
<evidence type="ECO:0000259" key="2">
    <source>
        <dbReference type="PROSITE" id="PS50975"/>
    </source>
</evidence>
<evidence type="ECO:0000313" key="3">
    <source>
        <dbReference type="EMBL" id="TSJ36613.1"/>
    </source>
</evidence>
<dbReference type="GO" id="GO:0018169">
    <property type="term" value="F:ribosomal S6-glutamic acid ligase activity"/>
    <property type="evidence" value="ECO:0007669"/>
    <property type="project" value="TreeGrafter"/>
</dbReference>
<dbReference type="Pfam" id="PF08443">
    <property type="entry name" value="RimK"/>
    <property type="match status" value="1"/>
</dbReference>
<dbReference type="Gene3D" id="3.30.470.20">
    <property type="entry name" value="ATP-grasp fold, B domain"/>
    <property type="match status" value="1"/>
</dbReference>
<comment type="caution">
    <text evidence="3">The sequence shown here is derived from an EMBL/GenBank/DDBJ whole genome shotgun (WGS) entry which is preliminary data.</text>
</comment>
<name>A0A556M9P0_9SPHI</name>
<dbReference type="GO" id="GO:0046872">
    <property type="term" value="F:metal ion binding"/>
    <property type="evidence" value="ECO:0007669"/>
    <property type="project" value="InterPro"/>
</dbReference>
<keyword evidence="1" id="KW-0067">ATP-binding</keyword>
<sequence>MILIITHKLDFTADFVINKLNGLNLAYLRLNCEDLLTTPLYVIDTKSGLEIEFEQLPPVNSIWFRRTQIPDLPGLSMEERSYFYREFDALIDNISCSLSEKKWLSNPFALRQAESKTLQLRLAQITGFLIPATLVTNNKIRLQEFFNKNTQTIIKPMYSGRVVGPDDSNLFFTSLITQDKIDQLADYFLTPCIYQEYIEKEYELRVTVVENDIYTVKIHSQTDQETETDWRRGKPLLTIYELPADIKQKCLDLCAGLHINFGAIDLIRSKTGEYIFLEINPNGQWAWIEMATGLPISKSIIKYLTDEPA</sequence>
<gene>
    <name evidence="3" type="ORF">FO440_22565</name>
</gene>
<dbReference type="PROSITE" id="PS50975">
    <property type="entry name" value="ATP_GRASP"/>
    <property type="match status" value="1"/>
</dbReference>
<evidence type="ECO:0000313" key="4">
    <source>
        <dbReference type="Proteomes" id="UP000318733"/>
    </source>
</evidence>
<evidence type="ECO:0000256" key="1">
    <source>
        <dbReference type="PROSITE-ProRule" id="PRU00409"/>
    </source>
</evidence>
<dbReference type="InterPro" id="IPR013651">
    <property type="entry name" value="ATP-grasp_RimK-type"/>
</dbReference>
<dbReference type="PANTHER" id="PTHR21621:SF0">
    <property type="entry name" value="BETA-CITRYLGLUTAMATE SYNTHASE B-RELATED"/>
    <property type="match status" value="1"/>
</dbReference>
<dbReference type="EMBL" id="VLPK01000006">
    <property type="protein sequence ID" value="TSJ36613.1"/>
    <property type="molecule type" value="Genomic_DNA"/>
</dbReference>
<proteinExistence type="predicted"/>
<reference evidence="3 4" key="1">
    <citation type="submission" date="2019-07" db="EMBL/GenBank/DDBJ databases">
        <authorList>
            <person name="Huq M.A."/>
        </authorList>
    </citation>
    <scope>NUCLEOTIDE SEQUENCE [LARGE SCALE GENOMIC DNA]</scope>
    <source>
        <strain evidence="3 4">MAH-19</strain>
    </source>
</reference>
<dbReference type="PANTHER" id="PTHR21621">
    <property type="entry name" value="RIBOSOMAL PROTEIN S6 MODIFICATION PROTEIN"/>
    <property type="match status" value="1"/>
</dbReference>
<protein>
    <recommendedName>
        <fullName evidence="2">ATP-grasp domain-containing protein</fullName>
    </recommendedName>
</protein>
<dbReference type="RefSeq" id="WP_144250581.1">
    <property type="nucleotide sequence ID" value="NZ_VLPK01000006.1"/>
</dbReference>